<dbReference type="SUPFAM" id="SSF57667">
    <property type="entry name" value="beta-beta-alpha zinc fingers"/>
    <property type="match status" value="1"/>
</dbReference>
<evidence type="ECO:0000256" key="1">
    <source>
        <dbReference type="ARBA" id="ARBA00004123"/>
    </source>
</evidence>
<feature type="domain" description="C2H2-type" evidence="8">
    <location>
        <begin position="92"/>
        <end position="119"/>
    </location>
</feature>
<dbReference type="GO" id="GO:0008270">
    <property type="term" value="F:zinc ion binding"/>
    <property type="evidence" value="ECO:0007669"/>
    <property type="project" value="UniProtKB-KW"/>
</dbReference>
<keyword evidence="6" id="KW-0539">Nucleus</keyword>
<dbReference type="InterPro" id="IPR036236">
    <property type="entry name" value="Znf_C2H2_sf"/>
</dbReference>
<comment type="caution">
    <text evidence="9">The sequence shown here is derived from an EMBL/GenBank/DDBJ whole genome shotgun (WGS) entry which is preliminary data.</text>
</comment>
<dbReference type="SMART" id="SM00355">
    <property type="entry name" value="ZnF_C2H2"/>
    <property type="match status" value="2"/>
</dbReference>
<dbReference type="InterPro" id="IPR013087">
    <property type="entry name" value="Znf_C2H2_type"/>
</dbReference>
<evidence type="ECO:0000259" key="8">
    <source>
        <dbReference type="PROSITE" id="PS50157"/>
    </source>
</evidence>
<sequence>MIHLKLDLKSDWMIHLKLDLKSDVFSECDSLLYSDAQTQTLADVGTNYTYQELLQLSQGSSDCVVGGLSNVTNKVHLRSHMTDNSSSGNDELQCKLCGKHFSTRQSLQRHSVIHTGEKPFSCHICQRRFNQKSNLRTHLVVHMKI</sequence>
<reference evidence="9" key="1">
    <citation type="journal article" date="2019" name="bioRxiv">
        <title>The Genome of the Zebra Mussel, Dreissena polymorpha: A Resource for Invasive Species Research.</title>
        <authorList>
            <person name="McCartney M.A."/>
            <person name="Auch B."/>
            <person name="Kono T."/>
            <person name="Mallez S."/>
            <person name="Zhang Y."/>
            <person name="Obille A."/>
            <person name="Becker A."/>
            <person name="Abrahante J.E."/>
            <person name="Garbe J."/>
            <person name="Badalamenti J.P."/>
            <person name="Herman A."/>
            <person name="Mangelson H."/>
            <person name="Liachko I."/>
            <person name="Sullivan S."/>
            <person name="Sone E.D."/>
            <person name="Koren S."/>
            <person name="Silverstein K.A.T."/>
            <person name="Beckman K.B."/>
            <person name="Gohl D.M."/>
        </authorList>
    </citation>
    <scope>NUCLEOTIDE SEQUENCE</scope>
    <source>
        <strain evidence="9">Duluth1</strain>
        <tissue evidence="9">Whole animal</tissue>
    </source>
</reference>
<evidence type="ECO:0000313" key="10">
    <source>
        <dbReference type="Proteomes" id="UP000828390"/>
    </source>
</evidence>
<keyword evidence="3" id="KW-0677">Repeat</keyword>
<evidence type="ECO:0000313" key="9">
    <source>
        <dbReference type="EMBL" id="KAH3803275.1"/>
    </source>
</evidence>
<dbReference type="GO" id="GO:0000981">
    <property type="term" value="F:DNA-binding transcription factor activity, RNA polymerase II-specific"/>
    <property type="evidence" value="ECO:0007669"/>
    <property type="project" value="TreeGrafter"/>
</dbReference>
<feature type="domain" description="C2H2-type" evidence="8">
    <location>
        <begin position="120"/>
        <end position="145"/>
    </location>
</feature>
<dbReference type="FunFam" id="3.30.160.60:FF:000260">
    <property type="entry name" value="Spalt-like transcription factor 1"/>
    <property type="match status" value="1"/>
</dbReference>
<organism evidence="9 10">
    <name type="scientific">Dreissena polymorpha</name>
    <name type="common">Zebra mussel</name>
    <name type="synonym">Mytilus polymorpha</name>
    <dbReference type="NCBI Taxonomy" id="45954"/>
    <lineage>
        <taxon>Eukaryota</taxon>
        <taxon>Metazoa</taxon>
        <taxon>Spiralia</taxon>
        <taxon>Lophotrochozoa</taxon>
        <taxon>Mollusca</taxon>
        <taxon>Bivalvia</taxon>
        <taxon>Autobranchia</taxon>
        <taxon>Heteroconchia</taxon>
        <taxon>Euheterodonta</taxon>
        <taxon>Imparidentia</taxon>
        <taxon>Neoheterodontei</taxon>
        <taxon>Myida</taxon>
        <taxon>Dreissenoidea</taxon>
        <taxon>Dreissenidae</taxon>
        <taxon>Dreissena</taxon>
    </lineage>
</organism>
<comment type="subcellular location">
    <subcellularLocation>
        <location evidence="1">Nucleus</location>
    </subcellularLocation>
</comment>
<reference evidence="9" key="2">
    <citation type="submission" date="2020-11" db="EMBL/GenBank/DDBJ databases">
        <authorList>
            <person name="McCartney M.A."/>
            <person name="Auch B."/>
            <person name="Kono T."/>
            <person name="Mallez S."/>
            <person name="Becker A."/>
            <person name="Gohl D.M."/>
            <person name="Silverstein K.A.T."/>
            <person name="Koren S."/>
            <person name="Bechman K.B."/>
            <person name="Herman A."/>
            <person name="Abrahante J.E."/>
            <person name="Garbe J."/>
        </authorList>
    </citation>
    <scope>NUCLEOTIDE SEQUENCE</scope>
    <source>
        <strain evidence="9">Duluth1</strain>
        <tissue evidence="9">Whole animal</tissue>
    </source>
</reference>
<accession>A0A9D4FQT3</accession>
<name>A0A9D4FQT3_DREPO</name>
<dbReference type="GO" id="GO:0005634">
    <property type="term" value="C:nucleus"/>
    <property type="evidence" value="ECO:0007669"/>
    <property type="project" value="UniProtKB-SubCell"/>
</dbReference>
<evidence type="ECO:0000256" key="6">
    <source>
        <dbReference type="ARBA" id="ARBA00023242"/>
    </source>
</evidence>
<proteinExistence type="predicted"/>
<dbReference type="PANTHER" id="PTHR24394:SF29">
    <property type="entry name" value="MYONEURIN"/>
    <property type="match status" value="1"/>
</dbReference>
<dbReference type="PROSITE" id="PS50157">
    <property type="entry name" value="ZINC_FINGER_C2H2_2"/>
    <property type="match status" value="2"/>
</dbReference>
<dbReference type="Gene3D" id="3.30.160.60">
    <property type="entry name" value="Classic Zinc Finger"/>
    <property type="match status" value="2"/>
</dbReference>
<protein>
    <recommendedName>
        <fullName evidence="8">C2H2-type domain-containing protein</fullName>
    </recommendedName>
</protein>
<keyword evidence="5" id="KW-0862">Zinc</keyword>
<keyword evidence="4 7" id="KW-0863">Zinc-finger</keyword>
<keyword evidence="2" id="KW-0479">Metal-binding</keyword>
<dbReference type="PROSITE" id="PS00028">
    <property type="entry name" value="ZINC_FINGER_C2H2_1"/>
    <property type="match status" value="2"/>
</dbReference>
<evidence type="ECO:0000256" key="4">
    <source>
        <dbReference type="ARBA" id="ARBA00022771"/>
    </source>
</evidence>
<gene>
    <name evidence="9" type="ORF">DPMN_156977</name>
</gene>
<evidence type="ECO:0000256" key="7">
    <source>
        <dbReference type="PROSITE-ProRule" id="PRU00042"/>
    </source>
</evidence>
<dbReference type="PANTHER" id="PTHR24394">
    <property type="entry name" value="ZINC FINGER PROTEIN"/>
    <property type="match status" value="1"/>
</dbReference>
<evidence type="ECO:0000256" key="3">
    <source>
        <dbReference type="ARBA" id="ARBA00022737"/>
    </source>
</evidence>
<evidence type="ECO:0000256" key="2">
    <source>
        <dbReference type="ARBA" id="ARBA00022723"/>
    </source>
</evidence>
<dbReference type="Pfam" id="PF00096">
    <property type="entry name" value="zf-C2H2"/>
    <property type="match status" value="2"/>
</dbReference>
<evidence type="ECO:0000256" key="5">
    <source>
        <dbReference type="ARBA" id="ARBA00022833"/>
    </source>
</evidence>
<dbReference type="Proteomes" id="UP000828390">
    <property type="component" value="Unassembled WGS sequence"/>
</dbReference>
<dbReference type="AlphaFoldDB" id="A0A9D4FQT3"/>
<dbReference type="EMBL" id="JAIWYP010000007">
    <property type="protein sequence ID" value="KAH3803275.1"/>
    <property type="molecule type" value="Genomic_DNA"/>
</dbReference>
<keyword evidence="10" id="KW-1185">Reference proteome</keyword>